<dbReference type="NCBIfam" id="TIGR00277">
    <property type="entry name" value="HDIG"/>
    <property type="match status" value="1"/>
</dbReference>
<evidence type="ECO:0000256" key="2">
    <source>
        <dbReference type="SAM" id="MobiDB-lite"/>
    </source>
</evidence>
<feature type="compositionally biased region" description="Low complexity" evidence="2">
    <location>
        <begin position="338"/>
        <end position="351"/>
    </location>
</feature>
<keyword evidence="5" id="KW-1185">Reference proteome</keyword>
<dbReference type="AlphaFoldDB" id="A0A1H6FKY4"/>
<dbReference type="GO" id="GO:0031125">
    <property type="term" value="P:rRNA 3'-end processing"/>
    <property type="evidence" value="ECO:0007669"/>
    <property type="project" value="TreeGrafter"/>
</dbReference>
<dbReference type="OrthoDB" id="9778453at2"/>
<proteinExistence type="predicted"/>
<protein>
    <submittedName>
        <fullName evidence="4">3'-5' exoribonuclease</fullName>
    </submittedName>
</protein>
<reference evidence="5" key="1">
    <citation type="submission" date="2016-10" db="EMBL/GenBank/DDBJ databases">
        <authorList>
            <person name="Varghese N."/>
            <person name="Submissions S."/>
        </authorList>
    </citation>
    <scope>NUCLEOTIDE SEQUENCE [LARGE SCALE GENOMIC DNA]</scope>
    <source>
        <strain evidence="5">ATCC 35263</strain>
    </source>
</reference>
<dbReference type="CDD" id="cd00077">
    <property type="entry name" value="HDc"/>
    <property type="match status" value="1"/>
</dbReference>
<dbReference type="SUPFAM" id="SSF109604">
    <property type="entry name" value="HD-domain/PDEase-like"/>
    <property type="match status" value="1"/>
</dbReference>
<dbReference type="Pfam" id="PF01966">
    <property type="entry name" value="HD"/>
    <property type="match status" value="1"/>
</dbReference>
<dbReference type="Gene3D" id="1.10.3210.10">
    <property type="entry name" value="Hypothetical protein af1432"/>
    <property type="match status" value="1"/>
</dbReference>
<sequence length="365" mass="39821">MRQPSLGESAQPKPKQFVRELSHGAHVESVFVVRERSRRPTRQGGEFIRLSLADASGAVEAVAWDDLDTVEEICEPGRAVVARGQFDVHERFGARLRLHSVRPAKDDEYDPADLLDGPATSYERLCEQLDQLVATIQRPHLRLLVERLLSPDSETGRRWRVAPAAKHYHQAYRHGLLEHSLTVAQGVSAMAATFPGIDRDLAVTGALLHDIGKVFTYEERGGAVEMTDVGRLHGEIALGYYEVRRAIEQLPGFPAADAQALLHIILSHHGKLEHGSPVVPCTREATLVHMVDNLGGTLGSFDRIEKQLPAGERWAPFDRGISASAYFPSRAEGADQGSSDTAADTRAAAAESAERRASRGGSIAA</sequence>
<evidence type="ECO:0000256" key="1">
    <source>
        <dbReference type="ARBA" id="ARBA00022801"/>
    </source>
</evidence>
<dbReference type="InterPro" id="IPR006675">
    <property type="entry name" value="HDIG_dom"/>
</dbReference>
<dbReference type="InterPro" id="IPR003607">
    <property type="entry name" value="HD/PDEase_dom"/>
</dbReference>
<name>A0A1H6FKY4_THEAL</name>
<dbReference type="InterPro" id="IPR006674">
    <property type="entry name" value="HD_domain"/>
</dbReference>
<dbReference type="PANTHER" id="PTHR37294:SF1">
    <property type="entry name" value="3'-5' EXORIBONUCLEASE YHAM"/>
    <property type="match status" value="1"/>
</dbReference>
<dbReference type="SMART" id="SM00471">
    <property type="entry name" value="HDc"/>
    <property type="match status" value="1"/>
</dbReference>
<evidence type="ECO:0000313" key="4">
    <source>
        <dbReference type="EMBL" id="SEH11521.1"/>
    </source>
</evidence>
<dbReference type="PANTHER" id="PTHR37294">
    <property type="entry name" value="3'-5' EXORIBONUCLEASE YHAM"/>
    <property type="match status" value="1"/>
</dbReference>
<dbReference type="EMBL" id="FNWJ01000001">
    <property type="protein sequence ID" value="SEH11521.1"/>
    <property type="molecule type" value="Genomic_DNA"/>
</dbReference>
<dbReference type="InterPro" id="IPR050798">
    <property type="entry name" value="YhaM_exoribonuc/phosphodiest"/>
</dbReference>
<dbReference type="RefSeq" id="WP_093116401.1">
    <property type="nucleotide sequence ID" value="NZ_FNWJ01000001.1"/>
</dbReference>
<dbReference type="GO" id="GO:0016787">
    <property type="term" value="F:hydrolase activity"/>
    <property type="evidence" value="ECO:0007669"/>
    <property type="project" value="UniProtKB-KW"/>
</dbReference>
<evidence type="ECO:0000259" key="3">
    <source>
        <dbReference type="SMART" id="SM00471"/>
    </source>
</evidence>
<accession>A0A1H6FKY4</accession>
<keyword evidence="1" id="KW-0378">Hydrolase</keyword>
<dbReference type="Proteomes" id="UP000222056">
    <property type="component" value="Unassembled WGS sequence"/>
</dbReference>
<feature type="domain" description="HD/PDEase" evidence="3">
    <location>
        <begin position="172"/>
        <end position="306"/>
    </location>
</feature>
<feature type="region of interest" description="Disordered" evidence="2">
    <location>
        <begin position="328"/>
        <end position="365"/>
    </location>
</feature>
<organism evidence="4 5">
    <name type="scientific">Thermoleophilum album</name>
    <dbReference type="NCBI Taxonomy" id="29539"/>
    <lineage>
        <taxon>Bacteria</taxon>
        <taxon>Bacillati</taxon>
        <taxon>Actinomycetota</taxon>
        <taxon>Thermoleophilia</taxon>
        <taxon>Thermoleophilales</taxon>
        <taxon>Thermoleophilaceae</taxon>
        <taxon>Thermoleophilum</taxon>
    </lineage>
</organism>
<evidence type="ECO:0000313" key="5">
    <source>
        <dbReference type="Proteomes" id="UP000222056"/>
    </source>
</evidence>
<gene>
    <name evidence="4" type="ORF">SAMN02745716_0793</name>
</gene>
<dbReference type="STRING" id="29539.SAMN02745716_0793"/>